<gene>
    <name evidence="1" type="ORF">PHJA_000239900</name>
</gene>
<dbReference type="PANTHER" id="PTHR16166:SF130">
    <property type="entry name" value="PROTEIN SORTING-ASSOCIATED PROTEIN, PUTATIVE (DUF1162)-RELATED"/>
    <property type="match status" value="1"/>
</dbReference>
<comment type="caution">
    <text evidence="1">The sequence shown here is derived from an EMBL/GenBank/DDBJ whole genome shotgun (WGS) entry which is preliminary data.</text>
</comment>
<sequence length="140" mass="15798">MSYKDDLGGFAVVHVVEEGSTIGSSEPETLGAGVAVNYVWDDLTLPHKLVVQLDDVHMLREINLDKPLDLNFDEETLMKIVPFWRGSLSDSSGPRQQYYFDHFEIHPIKIVASFLPGDSRYSYSSTQETLRSLLHSVIKV</sequence>
<organism evidence="1 2">
    <name type="scientific">Phtheirospermum japonicum</name>
    <dbReference type="NCBI Taxonomy" id="374723"/>
    <lineage>
        <taxon>Eukaryota</taxon>
        <taxon>Viridiplantae</taxon>
        <taxon>Streptophyta</taxon>
        <taxon>Embryophyta</taxon>
        <taxon>Tracheophyta</taxon>
        <taxon>Spermatophyta</taxon>
        <taxon>Magnoliopsida</taxon>
        <taxon>eudicotyledons</taxon>
        <taxon>Gunneridae</taxon>
        <taxon>Pentapetalae</taxon>
        <taxon>asterids</taxon>
        <taxon>lamiids</taxon>
        <taxon>Lamiales</taxon>
        <taxon>Orobanchaceae</taxon>
        <taxon>Orobanchaceae incertae sedis</taxon>
        <taxon>Phtheirospermum</taxon>
    </lineage>
</organism>
<evidence type="ECO:0000313" key="1">
    <source>
        <dbReference type="EMBL" id="GFP80966.1"/>
    </source>
</evidence>
<dbReference type="AlphaFoldDB" id="A0A830B2K0"/>
<proteinExistence type="predicted"/>
<accession>A0A830B2K0</accession>
<dbReference type="EMBL" id="BMAC01000025">
    <property type="protein sequence ID" value="GFP80966.1"/>
    <property type="molecule type" value="Genomic_DNA"/>
</dbReference>
<dbReference type="Proteomes" id="UP000653305">
    <property type="component" value="Unassembled WGS sequence"/>
</dbReference>
<name>A0A830B2K0_9LAMI</name>
<reference evidence="1" key="1">
    <citation type="submission" date="2020-07" db="EMBL/GenBank/DDBJ databases">
        <title>Ethylene signaling mediates host invasion by parasitic plants.</title>
        <authorList>
            <person name="Yoshida S."/>
        </authorList>
    </citation>
    <scope>NUCLEOTIDE SEQUENCE</scope>
    <source>
        <strain evidence="1">Okayama</strain>
    </source>
</reference>
<evidence type="ECO:0000313" key="2">
    <source>
        <dbReference type="Proteomes" id="UP000653305"/>
    </source>
</evidence>
<dbReference type="InterPro" id="IPR026847">
    <property type="entry name" value="VPS13"/>
</dbReference>
<keyword evidence="2" id="KW-1185">Reference proteome</keyword>
<dbReference type="OrthoDB" id="428159at2759"/>
<dbReference type="GO" id="GO:0045053">
    <property type="term" value="P:protein retention in Golgi apparatus"/>
    <property type="evidence" value="ECO:0007669"/>
    <property type="project" value="TreeGrafter"/>
</dbReference>
<dbReference type="GO" id="GO:0006623">
    <property type="term" value="P:protein targeting to vacuole"/>
    <property type="evidence" value="ECO:0007669"/>
    <property type="project" value="TreeGrafter"/>
</dbReference>
<dbReference type="PANTHER" id="PTHR16166">
    <property type="entry name" value="VACUOLAR PROTEIN SORTING-ASSOCIATED PROTEIN VPS13"/>
    <property type="match status" value="1"/>
</dbReference>
<protein>
    <submittedName>
        <fullName evidence="1">Uncharacterized protein</fullName>
    </submittedName>
</protein>